<accession>A0A4P9WHF0</accession>
<proteinExistence type="predicted"/>
<gene>
    <name evidence="2" type="ORF">BDK51DRAFT_30279</name>
</gene>
<evidence type="ECO:0000313" key="3">
    <source>
        <dbReference type="Proteomes" id="UP000269721"/>
    </source>
</evidence>
<dbReference type="EMBL" id="KZ994718">
    <property type="protein sequence ID" value="RKO92249.1"/>
    <property type="molecule type" value="Genomic_DNA"/>
</dbReference>
<reference evidence="3" key="1">
    <citation type="journal article" date="2018" name="Nat. Microbiol.">
        <title>Leveraging single-cell genomics to expand the fungal tree of life.</title>
        <authorList>
            <person name="Ahrendt S.R."/>
            <person name="Quandt C.A."/>
            <person name="Ciobanu D."/>
            <person name="Clum A."/>
            <person name="Salamov A."/>
            <person name="Andreopoulos B."/>
            <person name="Cheng J.F."/>
            <person name="Woyke T."/>
            <person name="Pelin A."/>
            <person name="Henrissat B."/>
            <person name="Reynolds N.K."/>
            <person name="Benny G.L."/>
            <person name="Smith M.E."/>
            <person name="James T.Y."/>
            <person name="Grigoriev I.V."/>
        </authorList>
    </citation>
    <scope>NUCLEOTIDE SEQUENCE [LARGE SCALE GENOMIC DNA]</scope>
</reference>
<feature type="region of interest" description="Disordered" evidence="1">
    <location>
        <begin position="1"/>
        <end position="40"/>
    </location>
</feature>
<dbReference type="AlphaFoldDB" id="A0A4P9WHF0"/>
<feature type="compositionally biased region" description="Low complexity" evidence="1">
    <location>
        <begin position="1"/>
        <end position="13"/>
    </location>
</feature>
<evidence type="ECO:0000313" key="2">
    <source>
        <dbReference type="EMBL" id="RKO92249.1"/>
    </source>
</evidence>
<name>A0A4P9WHF0_9FUNG</name>
<sequence length="204" mass="21930">MTTKSAPAAAAAAKGQGVGEPSAYTLRETDESSAPAAADKGNAGASLPVVHSMVDHCGSSADVNVVLEVCSFGLLMRKEAGYPHSKGQPNQTSAQTLWSNMWYSDGGSLVVDLLKGKGRHAYAEAITVFYFYFERYKGVELCMLKCLQVEGTIKGPNFPAQDHVVWMCVKLAHAQRARQSVSNWPQPNHDSGPLRSIEPMDTKG</sequence>
<feature type="compositionally biased region" description="Polar residues" evidence="1">
    <location>
        <begin position="179"/>
        <end position="189"/>
    </location>
</feature>
<protein>
    <submittedName>
        <fullName evidence="2">Uncharacterized protein</fullName>
    </submittedName>
</protein>
<dbReference type="Proteomes" id="UP000269721">
    <property type="component" value="Unassembled WGS sequence"/>
</dbReference>
<evidence type="ECO:0000256" key="1">
    <source>
        <dbReference type="SAM" id="MobiDB-lite"/>
    </source>
</evidence>
<organism evidence="2 3">
    <name type="scientific">Blyttiomyces helicus</name>
    <dbReference type="NCBI Taxonomy" id="388810"/>
    <lineage>
        <taxon>Eukaryota</taxon>
        <taxon>Fungi</taxon>
        <taxon>Fungi incertae sedis</taxon>
        <taxon>Chytridiomycota</taxon>
        <taxon>Chytridiomycota incertae sedis</taxon>
        <taxon>Chytridiomycetes</taxon>
        <taxon>Chytridiomycetes incertae sedis</taxon>
        <taxon>Blyttiomyces</taxon>
    </lineage>
</organism>
<keyword evidence="3" id="KW-1185">Reference proteome</keyword>
<feature type="region of interest" description="Disordered" evidence="1">
    <location>
        <begin position="179"/>
        <end position="204"/>
    </location>
</feature>